<evidence type="ECO:0000313" key="3">
    <source>
        <dbReference type="Proteomes" id="UP000789901"/>
    </source>
</evidence>
<accession>A0ABN7WHI1</accession>
<dbReference type="Proteomes" id="UP000789901">
    <property type="component" value="Unassembled WGS sequence"/>
</dbReference>
<reference evidence="2 3" key="1">
    <citation type="submission" date="2021-06" db="EMBL/GenBank/DDBJ databases">
        <authorList>
            <person name="Kallberg Y."/>
            <person name="Tangrot J."/>
            <person name="Rosling A."/>
        </authorList>
    </citation>
    <scope>NUCLEOTIDE SEQUENCE [LARGE SCALE GENOMIC DNA]</scope>
    <source>
        <strain evidence="2 3">120-4 pot B 10/14</strain>
    </source>
</reference>
<name>A0ABN7WHI1_GIGMA</name>
<sequence>MDMIIIYLLDLPRFKYLDHLGANIKFHANHFVFDRFKFLKSSKIMIEATDINYLRTSTINVAASKTPQNQYSSVEKLANSTNADVEADFTFEDSDDNNTSPTTNTILGKPNNPPPS</sequence>
<feature type="region of interest" description="Disordered" evidence="1">
    <location>
        <begin position="89"/>
        <end position="116"/>
    </location>
</feature>
<proteinExistence type="predicted"/>
<evidence type="ECO:0000313" key="2">
    <source>
        <dbReference type="EMBL" id="CAG8832505.1"/>
    </source>
</evidence>
<protein>
    <submittedName>
        <fullName evidence="2">30758_t:CDS:1</fullName>
    </submittedName>
</protein>
<gene>
    <name evidence="2" type="ORF">GMARGA_LOCUS31089</name>
</gene>
<feature type="non-terminal residue" evidence="2">
    <location>
        <position position="116"/>
    </location>
</feature>
<comment type="caution">
    <text evidence="2">The sequence shown here is derived from an EMBL/GenBank/DDBJ whole genome shotgun (WGS) entry which is preliminary data.</text>
</comment>
<dbReference type="EMBL" id="CAJVQB010045477">
    <property type="protein sequence ID" value="CAG8832505.1"/>
    <property type="molecule type" value="Genomic_DNA"/>
</dbReference>
<evidence type="ECO:0000256" key="1">
    <source>
        <dbReference type="SAM" id="MobiDB-lite"/>
    </source>
</evidence>
<organism evidence="2 3">
    <name type="scientific">Gigaspora margarita</name>
    <dbReference type="NCBI Taxonomy" id="4874"/>
    <lineage>
        <taxon>Eukaryota</taxon>
        <taxon>Fungi</taxon>
        <taxon>Fungi incertae sedis</taxon>
        <taxon>Mucoromycota</taxon>
        <taxon>Glomeromycotina</taxon>
        <taxon>Glomeromycetes</taxon>
        <taxon>Diversisporales</taxon>
        <taxon>Gigasporaceae</taxon>
        <taxon>Gigaspora</taxon>
    </lineage>
</organism>
<keyword evidence="3" id="KW-1185">Reference proteome</keyword>